<dbReference type="OMA" id="HWTNIFV"/>
<dbReference type="EMBL" id="ADOS01001348">
    <property type="status" value="NOT_ANNOTATED_CDS"/>
    <property type="molecule type" value="Genomic_DNA"/>
</dbReference>
<dbReference type="Proteomes" id="UP000019132">
    <property type="component" value="Unassembled WGS sequence"/>
</dbReference>
<evidence type="ECO:0000313" key="3">
    <source>
        <dbReference type="EnsemblProtists" id="PYU1_T015020"/>
    </source>
</evidence>
<organism evidence="3 4">
    <name type="scientific">Globisporangium ultimum (strain ATCC 200006 / CBS 805.95 / DAOM BR144)</name>
    <name type="common">Pythium ultimum</name>
    <dbReference type="NCBI Taxonomy" id="431595"/>
    <lineage>
        <taxon>Eukaryota</taxon>
        <taxon>Sar</taxon>
        <taxon>Stramenopiles</taxon>
        <taxon>Oomycota</taxon>
        <taxon>Peronosporomycetes</taxon>
        <taxon>Pythiales</taxon>
        <taxon>Pythiaceae</taxon>
        <taxon>Globisporangium</taxon>
    </lineage>
</organism>
<dbReference type="STRING" id="431595.K3XCS1"/>
<dbReference type="EnsemblProtists" id="PYU1_T015020">
    <property type="protein sequence ID" value="PYU1_T015020"/>
    <property type="gene ID" value="PYU1_G014989"/>
</dbReference>
<dbReference type="SUPFAM" id="SSF51126">
    <property type="entry name" value="Pectin lyase-like"/>
    <property type="match status" value="1"/>
</dbReference>
<dbReference type="InterPro" id="IPR002022">
    <property type="entry name" value="Pec_lyase"/>
</dbReference>
<accession>K3XCS1</accession>
<keyword evidence="4" id="KW-1185">Reference proteome</keyword>
<evidence type="ECO:0000259" key="2">
    <source>
        <dbReference type="Pfam" id="PF00544"/>
    </source>
</evidence>
<name>K3XCS1_GLOUD</name>
<dbReference type="InParanoid" id="K3XCS1"/>
<dbReference type="InterPro" id="IPR012334">
    <property type="entry name" value="Pectin_lyas_fold"/>
</dbReference>
<dbReference type="eggNOG" id="ENOG502SJ0V">
    <property type="taxonomic scope" value="Eukaryota"/>
</dbReference>
<dbReference type="HOGENOM" id="CLU_021980_3_2_1"/>
<protein>
    <recommendedName>
        <fullName evidence="2">Pectate lyase domain-containing protein</fullName>
    </recommendedName>
</protein>
<dbReference type="InterPro" id="IPR011050">
    <property type="entry name" value="Pectin_lyase_fold/virulence"/>
</dbReference>
<dbReference type="AlphaFoldDB" id="K3XCS1"/>
<keyword evidence="1" id="KW-0456">Lyase</keyword>
<feature type="domain" description="Pectate lyase" evidence="2">
    <location>
        <begin position="3"/>
        <end position="62"/>
    </location>
</feature>
<reference evidence="4" key="1">
    <citation type="journal article" date="2010" name="Genome Biol.">
        <title>Genome sequence of the necrotrophic plant pathogen Pythium ultimum reveals original pathogenicity mechanisms and effector repertoire.</title>
        <authorList>
            <person name="Levesque C.A."/>
            <person name="Brouwer H."/>
            <person name="Cano L."/>
            <person name="Hamilton J.P."/>
            <person name="Holt C."/>
            <person name="Huitema E."/>
            <person name="Raffaele S."/>
            <person name="Robideau G.P."/>
            <person name="Thines M."/>
            <person name="Win J."/>
            <person name="Zerillo M.M."/>
            <person name="Beakes G.W."/>
            <person name="Boore J.L."/>
            <person name="Busam D."/>
            <person name="Dumas B."/>
            <person name="Ferriera S."/>
            <person name="Fuerstenberg S.I."/>
            <person name="Gachon C.M."/>
            <person name="Gaulin E."/>
            <person name="Govers F."/>
            <person name="Grenville-Briggs L."/>
            <person name="Horner N."/>
            <person name="Hostetler J."/>
            <person name="Jiang R.H."/>
            <person name="Johnson J."/>
            <person name="Krajaejun T."/>
            <person name="Lin H."/>
            <person name="Meijer H.J."/>
            <person name="Moore B."/>
            <person name="Morris P."/>
            <person name="Phuntmart V."/>
            <person name="Puiu D."/>
            <person name="Shetty J."/>
            <person name="Stajich J.E."/>
            <person name="Tripathy S."/>
            <person name="Wawra S."/>
            <person name="van West P."/>
            <person name="Whitty B.R."/>
            <person name="Coutinho P.M."/>
            <person name="Henrissat B."/>
            <person name="Martin F."/>
            <person name="Thomas P.D."/>
            <person name="Tyler B.M."/>
            <person name="De Vries R.P."/>
            <person name="Kamoun S."/>
            <person name="Yandell M."/>
            <person name="Tisserat N."/>
            <person name="Buell C.R."/>
        </authorList>
    </citation>
    <scope>NUCLEOTIDE SEQUENCE</scope>
    <source>
        <strain evidence="4">DAOM:BR144</strain>
    </source>
</reference>
<evidence type="ECO:0000313" key="4">
    <source>
        <dbReference type="Proteomes" id="UP000019132"/>
    </source>
</evidence>
<reference evidence="4" key="2">
    <citation type="submission" date="2010-04" db="EMBL/GenBank/DDBJ databases">
        <authorList>
            <person name="Buell R."/>
            <person name="Hamilton J."/>
            <person name="Hostetler J."/>
        </authorList>
    </citation>
    <scope>NUCLEOTIDE SEQUENCE [LARGE SCALE GENOMIC DNA]</scope>
    <source>
        <strain evidence="4">DAOM:BR144</strain>
    </source>
</reference>
<dbReference type="Pfam" id="PF00544">
    <property type="entry name" value="Pectate_lyase_4"/>
    <property type="match status" value="1"/>
</dbReference>
<evidence type="ECO:0000256" key="1">
    <source>
        <dbReference type="ARBA" id="ARBA00023239"/>
    </source>
</evidence>
<reference evidence="3" key="3">
    <citation type="submission" date="2015-02" db="UniProtKB">
        <authorList>
            <consortium name="EnsemblProtists"/>
        </authorList>
    </citation>
    <scope>IDENTIFICATION</scope>
    <source>
        <strain evidence="3">DAOM BR144</strain>
    </source>
</reference>
<dbReference type="Gene3D" id="2.160.20.10">
    <property type="entry name" value="Single-stranded right-handed beta-helix, Pectin lyase-like"/>
    <property type="match status" value="1"/>
</dbReference>
<dbReference type="VEuPathDB" id="FungiDB:PYU1_G014989"/>
<proteinExistence type="predicted"/>
<sequence length="137" mass="14488">MINNYIHSTSGRGPKVTSAKAKVFVHAVNNHWADNSGHSFDVGTNGNVLLEGNYFESTTNPNVKESTGGILHQALCQSNLGRKCVANTVTSSGALVGRKDAEVLSGIKAFSQIKSYVPKAAQKLPKRTTNFGVGSLA</sequence>